<name>A0A6L2J3Q7_TANCI</name>
<proteinExistence type="predicted"/>
<dbReference type="EMBL" id="BKCJ010000220">
    <property type="protein sequence ID" value="GEU31127.1"/>
    <property type="molecule type" value="Genomic_DNA"/>
</dbReference>
<gene>
    <name evidence="1" type="ORF">Tci_003105</name>
</gene>
<sequence>MQKRERELDNMRSSWFIQILRSRFGTLSYEWFDQDCVSAVTGNKKKIVVSKLKLNSKAAKDQASKRTVDLKLNPKTLVKPKSNEAESSRLWSFHDYSYGVLHW</sequence>
<reference evidence="1" key="1">
    <citation type="journal article" date="2019" name="Sci. Rep.">
        <title>Draft genome of Tanacetum cinerariifolium, the natural source of mosquito coil.</title>
        <authorList>
            <person name="Yamashiro T."/>
            <person name="Shiraishi A."/>
            <person name="Satake H."/>
            <person name="Nakayama K."/>
        </authorList>
    </citation>
    <scope>NUCLEOTIDE SEQUENCE</scope>
</reference>
<dbReference type="AlphaFoldDB" id="A0A6L2J3Q7"/>
<accession>A0A6L2J3Q7</accession>
<comment type="caution">
    <text evidence="1">The sequence shown here is derived from an EMBL/GenBank/DDBJ whole genome shotgun (WGS) entry which is preliminary data.</text>
</comment>
<evidence type="ECO:0000313" key="1">
    <source>
        <dbReference type="EMBL" id="GEU31127.1"/>
    </source>
</evidence>
<organism evidence="1">
    <name type="scientific">Tanacetum cinerariifolium</name>
    <name type="common">Dalmatian daisy</name>
    <name type="synonym">Chrysanthemum cinerariifolium</name>
    <dbReference type="NCBI Taxonomy" id="118510"/>
    <lineage>
        <taxon>Eukaryota</taxon>
        <taxon>Viridiplantae</taxon>
        <taxon>Streptophyta</taxon>
        <taxon>Embryophyta</taxon>
        <taxon>Tracheophyta</taxon>
        <taxon>Spermatophyta</taxon>
        <taxon>Magnoliopsida</taxon>
        <taxon>eudicotyledons</taxon>
        <taxon>Gunneridae</taxon>
        <taxon>Pentapetalae</taxon>
        <taxon>asterids</taxon>
        <taxon>campanulids</taxon>
        <taxon>Asterales</taxon>
        <taxon>Asteraceae</taxon>
        <taxon>Asteroideae</taxon>
        <taxon>Anthemideae</taxon>
        <taxon>Anthemidinae</taxon>
        <taxon>Tanacetum</taxon>
    </lineage>
</organism>
<protein>
    <submittedName>
        <fullName evidence="1">Uncharacterized protein</fullName>
    </submittedName>
</protein>